<gene>
    <name evidence="2 4" type="ORF">CBG27201</name>
    <name evidence="2" type="ORF">CBG_27201</name>
</gene>
<reference evidence="2 3" key="2">
    <citation type="journal article" date="2011" name="PLoS Genet.">
        <title>Caenorhabditis briggsae recombinant inbred line genotypes reveal inter-strain incompatibility and the evolution of recombination.</title>
        <authorList>
            <person name="Ross J.A."/>
            <person name="Koboldt D.C."/>
            <person name="Staisch J.E."/>
            <person name="Chamberlin H.M."/>
            <person name="Gupta B.P."/>
            <person name="Miller R.D."/>
            <person name="Baird S.E."/>
            <person name="Haag E.S."/>
        </authorList>
    </citation>
    <scope>NUCLEOTIDE SEQUENCE [LARGE SCALE GENOMIC DNA]</scope>
    <source>
        <strain evidence="2 3">AF16</strain>
    </source>
</reference>
<reference evidence="2 3" key="1">
    <citation type="journal article" date="2003" name="PLoS Biol.">
        <title>The genome sequence of Caenorhabditis briggsae: a platform for comparative genomics.</title>
        <authorList>
            <person name="Stein L.D."/>
            <person name="Bao Z."/>
            <person name="Blasiar D."/>
            <person name="Blumenthal T."/>
            <person name="Brent M.R."/>
            <person name="Chen N."/>
            <person name="Chinwalla A."/>
            <person name="Clarke L."/>
            <person name="Clee C."/>
            <person name="Coghlan A."/>
            <person name="Coulson A."/>
            <person name="D'Eustachio P."/>
            <person name="Fitch D.H."/>
            <person name="Fulton L.A."/>
            <person name="Fulton R.E."/>
            <person name="Griffiths-Jones S."/>
            <person name="Harris T.W."/>
            <person name="Hillier L.W."/>
            <person name="Kamath R."/>
            <person name="Kuwabara P.E."/>
            <person name="Mardis E.R."/>
            <person name="Marra M.A."/>
            <person name="Miner T.L."/>
            <person name="Minx P."/>
            <person name="Mullikin J.C."/>
            <person name="Plumb R.W."/>
            <person name="Rogers J."/>
            <person name="Schein J.E."/>
            <person name="Sohrmann M."/>
            <person name="Spieth J."/>
            <person name="Stajich J.E."/>
            <person name="Wei C."/>
            <person name="Willey D."/>
            <person name="Wilson R.K."/>
            <person name="Durbin R."/>
            <person name="Waterston R.H."/>
        </authorList>
    </citation>
    <scope>NUCLEOTIDE SEQUENCE [LARGE SCALE GENOMIC DNA]</scope>
    <source>
        <strain evidence="2 3">AF16</strain>
    </source>
</reference>
<feature type="transmembrane region" description="Helical" evidence="1">
    <location>
        <begin position="266"/>
        <end position="290"/>
    </location>
</feature>
<sequence length="335" mass="38352">MNLLKITEIVCGSISAIVNSFLAYLILTRSPKEMGPYKWLLLYTTVFEMIYTFVNFLGGPMLTVSASVFQCQCLALISFTDMVQSMSEYCSYKSELTLTFRLFYHKYMRGPRKIALFIFPLISGSLWGLVCWIFLGEKPEISEYLRQTMMDNYDLNIDECVYVSARFWLTDYSGGLYPDISSFLAIFLVSIILITSLSCIIYFGVRCYRWVTEIIENSKSLSPVCKSLQTQLFHSLLVQSTLPLILMYLPTGIVFIFTMLNIELNINFGFIGYTIAIYPAIDPFPTIFIIKKYRERCSKILRSILIFVGNNNKPISQNTVFVTPVSVNPVNYASC</sequence>
<feature type="transmembrane region" description="Helical" evidence="1">
    <location>
        <begin position="6"/>
        <end position="27"/>
    </location>
</feature>
<dbReference type="GO" id="GO:0042048">
    <property type="term" value="P:olfactory behavior"/>
    <property type="evidence" value="ECO:0000318"/>
    <property type="project" value="GO_Central"/>
</dbReference>
<evidence type="ECO:0000256" key="1">
    <source>
        <dbReference type="SAM" id="Phobius"/>
    </source>
</evidence>
<dbReference type="PANTHER" id="PTHR22943">
    <property type="entry name" value="7-TRANSMEMBRANE DOMAIN RECEPTOR C.ELEGANS"/>
    <property type="match status" value="1"/>
</dbReference>
<keyword evidence="1" id="KW-0472">Membrane</keyword>
<keyword evidence="1" id="KW-1133">Transmembrane helix</keyword>
<dbReference type="SUPFAM" id="SSF81321">
    <property type="entry name" value="Family A G protein-coupled receptor-like"/>
    <property type="match status" value="1"/>
</dbReference>
<dbReference type="eggNOG" id="ENOG502TGMV">
    <property type="taxonomic scope" value="Eukaryota"/>
</dbReference>
<dbReference type="InParanoid" id="B6IL31"/>
<proteinExistence type="predicted"/>
<keyword evidence="1" id="KW-0812">Transmembrane</keyword>
<keyword evidence="3" id="KW-1185">Reference proteome</keyword>
<dbReference type="KEGG" id="cbr:CBG_27201"/>
<dbReference type="GO" id="GO:0007186">
    <property type="term" value="P:G protein-coupled receptor signaling pathway"/>
    <property type="evidence" value="ECO:0000318"/>
    <property type="project" value="GO_Central"/>
</dbReference>
<dbReference type="RefSeq" id="XP_045100223.1">
    <property type="nucleotide sequence ID" value="XM_045238041.1"/>
</dbReference>
<dbReference type="HOGENOM" id="CLU_036335_2_0_1"/>
<dbReference type="PANTHER" id="PTHR22943:SF129">
    <property type="entry name" value="SEVEN TM RECEPTOR"/>
    <property type="match status" value="1"/>
</dbReference>
<dbReference type="AlphaFoldDB" id="B6IL31"/>
<feature type="transmembrane region" description="Helical" evidence="1">
    <location>
        <begin position="114"/>
        <end position="135"/>
    </location>
</feature>
<accession>B6IL31</accession>
<feature type="transmembrane region" description="Helical" evidence="1">
    <location>
        <begin position="236"/>
        <end position="260"/>
    </location>
</feature>
<feature type="transmembrane region" description="Helical" evidence="1">
    <location>
        <begin position="183"/>
        <end position="205"/>
    </location>
</feature>
<evidence type="ECO:0000313" key="4">
    <source>
        <dbReference type="WormBase" id="CBG27201"/>
    </source>
</evidence>
<feature type="transmembrane region" description="Helical" evidence="1">
    <location>
        <begin position="39"/>
        <end position="58"/>
    </location>
</feature>
<evidence type="ECO:0000313" key="2">
    <source>
        <dbReference type="EMBL" id="CAS00664.1"/>
    </source>
</evidence>
<dbReference type="GO" id="GO:0005886">
    <property type="term" value="C:plasma membrane"/>
    <property type="evidence" value="ECO:0000318"/>
    <property type="project" value="GO_Central"/>
</dbReference>
<dbReference type="EMBL" id="HE601047">
    <property type="protein sequence ID" value="CAS00664.1"/>
    <property type="molecule type" value="Genomic_DNA"/>
</dbReference>
<organism evidence="2 3">
    <name type="scientific">Caenorhabditis briggsae</name>
    <dbReference type="NCBI Taxonomy" id="6238"/>
    <lineage>
        <taxon>Eukaryota</taxon>
        <taxon>Metazoa</taxon>
        <taxon>Ecdysozoa</taxon>
        <taxon>Nematoda</taxon>
        <taxon>Chromadorea</taxon>
        <taxon>Rhabditida</taxon>
        <taxon>Rhabditina</taxon>
        <taxon>Rhabditomorpha</taxon>
        <taxon>Rhabditoidea</taxon>
        <taxon>Rhabditidae</taxon>
        <taxon>Peloderinae</taxon>
        <taxon>Caenorhabditis</taxon>
    </lineage>
</organism>
<dbReference type="STRING" id="6238.B6IL31"/>
<dbReference type="Proteomes" id="UP000008549">
    <property type="component" value="Unassembled WGS sequence"/>
</dbReference>
<protein>
    <submittedName>
        <fullName evidence="2">Protein CBG27201</fullName>
    </submittedName>
</protein>
<dbReference type="CTD" id="68918658"/>
<dbReference type="GeneID" id="68918658"/>
<dbReference type="Pfam" id="PF10326">
    <property type="entry name" value="7TM_GPCR_Str"/>
    <property type="match status" value="2"/>
</dbReference>
<dbReference type="WormBase" id="CBG27201">
    <property type="protein sequence ID" value="CBP37166"/>
    <property type="gene ID" value="WBGene00088615"/>
</dbReference>
<name>B6IL31_CAEBR</name>
<dbReference type="InterPro" id="IPR019428">
    <property type="entry name" value="7TM_GPCR_serpentine_rcpt_Str"/>
</dbReference>
<evidence type="ECO:0000313" key="3">
    <source>
        <dbReference type="Proteomes" id="UP000008549"/>
    </source>
</evidence>
<dbReference type="GO" id="GO:0038022">
    <property type="term" value="F:G protein-coupled olfactory receptor activity"/>
    <property type="evidence" value="ECO:0000318"/>
    <property type="project" value="GO_Central"/>
</dbReference>